<dbReference type="AlphaFoldDB" id="A0A813CI39"/>
<dbReference type="OrthoDB" id="447341at2759"/>
<proteinExistence type="predicted"/>
<feature type="non-terminal residue" evidence="2">
    <location>
        <position position="1"/>
    </location>
</feature>
<dbReference type="Proteomes" id="UP000601435">
    <property type="component" value="Unassembled WGS sequence"/>
</dbReference>
<sequence length="151" mass="16239">MEKEILEPLVDLTLVEKARVESVRRVALLQMGVQPTPLVGLGLLHLRRLLGPARALVTPLGQSEIQQLYQDYKTKFGDYPSPEADPTSDQLASLTKVVTAGSVPYADFSLFAVRPPRLVVAPKDPRLTTHGSRPGKCAARPSGASSPSSAI</sequence>
<reference evidence="2" key="1">
    <citation type="submission" date="2021-02" db="EMBL/GenBank/DDBJ databases">
        <authorList>
            <person name="Dougan E. K."/>
            <person name="Rhodes N."/>
            <person name="Thang M."/>
            <person name="Chan C."/>
        </authorList>
    </citation>
    <scope>NUCLEOTIDE SEQUENCE</scope>
</reference>
<protein>
    <submittedName>
        <fullName evidence="2">Uncharacterized protein</fullName>
    </submittedName>
</protein>
<evidence type="ECO:0000313" key="2">
    <source>
        <dbReference type="EMBL" id="CAE7943278.1"/>
    </source>
</evidence>
<dbReference type="EMBL" id="CAJNJA010099095">
    <property type="protein sequence ID" value="CAE7943278.1"/>
    <property type="molecule type" value="Genomic_DNA"/>
</dbReference>
<gene>
    <name evidence="2" type="ORF">SNEC2469_LOCUS34989</name>
</gene>
<comment type="caution">
    <text evidence="2">The sequence shown here is derived from an EMBL/GenBank/DDBJ whole genome shotgun (WGS) entry which is preliminary data.</text>
</comment>
<feature type="compositionally biased region" description="Low complexity" evidence="1">
    <location>
        <begin position="138"/>
        <end position="151"/>
    </location>
</feature>
<organism evidence="2 3">
    <name type="scientific">Symbiodinium necroappetens</name>
    <dbReference type="NCBI Taxonomy" id="1628268"/>
    <lineage>
        <taxon>Eukaryota</taxon>
        <taxon>Sar</taxon>
        <taxon>Alveolata</taxon>
        <taxon>Dinophyceae</taxon>
        <taxon>Suessiales</taxon>
        <taxon>Symbiodiniaceae</taxon>
        <taxon>Symbiodinium</taxon>
    </lineage>
</organism>
<keyword evidence="3" id="KW-1185">Reference proteome</keyword>
<accession>A0A813CI39</accession>
<evidence type="ECO:0000313" key="3">
    <source>
        <dbReference type="Proteomes" id="UP000601435"/>
    </source>
</evidence>
<name>A0A813CI39_9DINO</name>
<feature type="region of interest" description="Disordered" evidence="1">
    <location>
        <begin position="122"/>
        <end position="151"/>
    </location>
</feature>
<evidence type="ECO:0000256" key="1">
    <source>
        <dbReference type="SAM" id="MobiDB-lite"/>
    </source>
</evidence>